<dbReference type="AlphaFoldDB" id="A0AAU1U970"/>
<proteinExistence type="predicted"/>
<dbReference type="Gene3D" id="3.40.710.10">
    <property type="entry name" value="DD-peptidase/beta-lactamase superfamily"/>
    <property type="match status" value="1"/>
</dbReference>
<dbReference type="InterPro" id="IPR050491">
    <property type="entry name" value="AmpC-like"/>
</dbReference>
<feature type="domain" description="Beta-lactamase-related" evidence="1">
    <location>
        <begin position="8"/>
        <end position="297"/>
    </location>
</feature>
<evidence type="ECO:0000313" key="2">
    <source>
        <dbReference type="EMBL" id="WTS13278.1"/>
    </source>
</evidence>
<dbReference type="Pfam" id="PF00144">
    <property type="entry name" value="Beta-lactamase"/>
    <property type="match status" value="1"/>
</dbReference>
<dbReference type="SUPFAM" id="SSF56601">
    <property type="entry name" value="beta-lactamase/transpeptidase-like"/>
    <property type="match status" value="1"/>
</dbReference>
<evidence type="ECO:0000259" key="1">
    <source>
        <dbReference type="Pfam" id="PF00144"/>
    </source>
</evidence>
<organism evidence="2">
    <name type="scientific">Streptomyces sp. NBC_00119</name>
    <dbReference type="NCBI Taxonomy" id="2975659"/>
    <lineage>
        <taxon>Bacteria</taxon>
        <taxon>Bacillati</taxon>
        <taxon>Actinomycetota</taxon>
        <taxon>Actinomycetes</taxon>
        <taxon>Kitasatosporales</taxon>
        <taxon>Streptomycetaceae</taxon>
        <taxon>Streptomyces</taxon>
    </lineage>
</organism>
<dbReference type="InterPro" id="IPR001466">
    <property type="entry name" value="Beta-lactam-related"/>
</dbReference>
<dbReference type="InterPro" id="IPR012338">
    <property type="entry name" value="Beta-lactam/transpept-like"/>
</dbReference>
<dbReference type="PANTHER" id="PTHR46825">
    <property type="entry name" value="D-ALANYL-D-ALANINE-CARBOXYPEPTIDASE/ENDOPEPTIDASE AMPH"/>
    <property type="match status" value="1"/>
</dbReference>
<dbReference type="EMBL" id="CP108195">
    <property type="protein sequence ID" value="WTS13278.1"/>
    <property type="molecule type" value="Genomic_DNA"/>
</dbReference>
<accession>A0AAU1U970</accession>
<sequence length="437" mass="45155">MLDDLEARCAQAMAVHGCPSVSVAVAVHGEVTLAQAHGLADTGAGIPATAHTPYALASVTKPVTAAAVCVAADEGLLDLDAPGPLGATPRQLLRHRGGLGAHYDFHYGEEGEPAVDAEPYTRLHRAPGSGFEYANLGYRLLGRLLEEATGQDLATYARERVLGPLGLDGFRIATVCPGSATRYTPDGRPYPEGLRTSHPGATLGWATAPQLALFAQSWPRLLKAETAAAVLDAVPIGEHLGYGLGWCVSRGDGPLLVSHGGGMGGVAAIAVSAPELGLSVAVLTNTTAKAARDAVVNHVLGELVPGFAPELISPVFSVPARPLTLKEGEWAGHASTPEGEVPLRLRILPGARAELTTGDETATAPVDATATLALRGSFPVQLPTADARVGSPVLGLELRRDEGRLTGVARVYKEGDREGLLGNLLTHPCELGPVRPG</sequence>
<dbReference type="PANTHER" id="PTHR46825:SF9">
    <property type="entry name" value="BETA-LACTAMASE-RELATED DOMAIN-CONTAINING PROTEIN"/>
    <property type="match status" value="1"/>
</dbReference>
<name>A0AAU1U970_9ACTN</name>
<protein>
    <submittedName>
        <fullName evidence="2">Beta-lactamase family protein</fullName>
    </submittedName>
</protein>
<gene>
    <name evidence="2" type="ORF">OHU69_20840</name>
</gene>
<reference evidence="2" key="1">
    <citation type="submission" date="2022-10" db="EMBL/GenBank/DDBJ databases">
        <title>The complete genomes of actinobacterial strains from the NBC collection.</title>
        <authorList>
            <person name="Joergensen T.S."/>
            <person name="Alvarez Arevalo M."/>
            <person name="Sterndorff E.B."/>
            <person name="Faurdal D."/>
            <person name="Vuksanovic O."/>
            <person name="Mourched A.-S."/>
            <person name="Charusanti P."/>
            <person name="Shaw S."/>
            <person name="Blin K."/>
            <person name="Weber T."/>
        </authorList>
    </citation>
    <scope>NUCLEOTIDE SEQUENCE</scope>
    <source>
        <strain evidence="2">NBC_00119</strain>
    </source>
</reference>